<protein>
    <recommendedName>
        <fullName evidence="12">Probable peptidoglycan glycosyltransferase FtsW</fullName>
        <ecNumber evidence="14">2.4.99.28</ecNumber>
    </recommendedName>
    <alternativeName>
        <fullName evidence="13">Cell division protein FtsW</fullName>
    </alternativeName>
    <alternativeName>
        <fullName evidence="10">Cell wall polymerase</fullName>
    </alternativeName>
    <alternativeName>
        <fullName evidence="9">Peptidoglycan polymerase</fullName>
    </alternativeName>
</protein>
<feature type="transmembrane region" description="Helical" evidence="17">
    <location>
        <begin position="302"/>
        <end position="322"/>
    </location>
</feature>
<feature type="transmembrane region" description="Helical" evidence="17">
    <location>
        <begin position="368"/>
        <end position="390"/>
    </location>
</feature>
<feature type="transmembrane region" description="Helical" evidence="17">
    <location>
        <begin position="34"/>
        <end position="57"/>
    </location>
</feature>
<evidence type="ECO:0000256" key="1">
    <source>
        <dbReference type="ARBA" id="ARBA00004141"/>
    </source>
</evidence>
<evidence type="ECO:0000256" key="13">
    <source>
        <dbReference type="ARBA" id="ARBA00041418"/>
    </source>
</evidence>
<reference evidence="18 19" key="1">
    <citation type="submission" date="2009-01" db="EMBL/GenBank/DDBJ databases">
        <authorList>
            <person name="Qin X."/>
            <person name="Bachman B."/>
            <person name="Battles P."/>
            <person name="Bell A."/>
            <person name="Bess C."/>
            <person name="Bickham C."/>
            <person name="Chaboub L."/>
            <person name="Chen D."/>
            <person name="Coyle M."/>
            <person name="Deiros D.R."/>
            <person name="Dinh H."/>
            <person name="Forbes L."/>
            <person name="Fowler G."/>
            <person name="Francisco L."/>
            <person name="Fu Q."/>
            <person name="Gubbala S."/>
            <person name="Hale W."/>
            <person name="Han Y."/>
            <person name="Hemphill L."/>
            <person name="Highlander S.K."/>
            <person name="Hirani K."/>
            <person name="Hogues M."/>
            <person name="Jackson L."/>
            <person name="Jakkamsetti A."/>
            <person name="Javaid M."/>
            <person name="Jiang H."/>
            <person name="Korchina V."/>
            <person name="Kovar C."/>
            <person name="Lara F."/>
            <person name="Lee S."/>
            <person name="Mata R."/>
            <person name="Mathew T."/>
            <person name="Moen C."/>
            <person name="Morales K."/>
            <person name="Munidasa M."/>
            <person name="Nazareth L."/>
            <person name="Ngo R."/>
            <person name="Nguyen L."/>
            <person name="Okwuonu G."/>
            <person name="Ongeri F."/>
            <person name="Patil S."/>
            <person name="Petrosino J."/>
            <person name="Pham C."/>
            <person name="Pham P."/>
            <person name="Pu L.-L."/>
            <person name="Puazo M."/>
            <person name="Raj R."/>
            <person name="Reid J."/>
            <person name="Rouhana J."/>
            <person name="Saada N."/>
            <person name="Shang Y."/>
            <person name="Simmons D."/>
            <person name="Thornton R."/>
            <person name="Warren J."/>
            <person name="Weissenberger G."/>
            <person name="Zhang J."/>
            <person name="Zhang L."/>
            <person name="Zhou C."/>
            <person name="Zhu D."/>
            <person name="Muzny D."/>
            <person name="Worley K."/>
            <person name="Gibbs R."/>
        </authorList>
    </citation>
    <scope>NUCLEOTIDE SEQUENCE [LARGE SCALE GENOMIC DNA]</scope>
    <source>
        <strain evidence="18 19">DSM 15436</strain>
    </source>
</reference>
<comment type="caution">
    <text evidence="18">The sequence shown here is derived from an EMBL/GenBank/DDBJ whole genome shotgun (WGS) entry which is preliminary data.</text>
</comment>
<dbReference type="Pfam" id="PF01098">
    <property type="entry name" value="FTSW_RODA_SPOVE"/>
    <property type="match status" value="1"/>
</dbReference>
<keyword evidence="6" id="KW-0573">Peptidoglycan synthesis</keyword>
<keyword evidence="19" id="KW-1185">Reference proteome</keyword>
<dbReference type="GO" id="GO:0051301">
    <property type="term" value="P:cell division"/>
    <property type="evidence" value="ECO:0007669"/>
    <property type="project" value="InterPro"/>
</dbReference>
<evidence type="ECO:0000256" key="7">
    <source>
        <dbReference type="ARBA" id="ARBA00022989"/>
    </source>
</evidence>
<dbReference type="GO" id="GO:0015648">
    <property type="term" value="F:lipid-linked peptidoglycan transporter activity"/>
    <property type="evidence" value="ECO:0007669"/>
    <property type="project" value="TreeGrafter"/>
</dbReference>
<dbReference type="Proteomes" id="UP000010301">
    <property type="component" value="Unassembled WGS sequence"/>
</dbReference>
<evidence type="ECO:0000313" key="19">
    <source>
        <dbReference type="Proteomes" id="UP000010301"/>
    </source>
</evidence>
<dbReference type="GO" id="GO:0005886">
    <property type="term" value="C:plasma membrane"/>
    <property type="evidence" value="ECO:0007669"/>
    <property type="project" value="TreeGrafter"/>
</dbReference>
<evidence type="ECO:0000256" key="9">
    <source>
        <dbReference type="ARBA" id="ARBA00032370"/>
    </source>
</evidence>
<evidence type="ECO:0000256" key="6">
    <source>
        <dbReference type="ARBA" id="ARBA00022984"/>
    </source>
</evidence>
<evidence type="ECO:0000256" key="11">
    <source>
        <dbReference type="ARBA" id="ARBA00038053"/>
    </source>
</evidence>
<feature type="transmembrane region" description="Helical" evidence="17">
    <location>
        <begin position="214"/>
        <end position="232"/>
    </location>
</feature>
<evidence type="ECO:0000256" key="16">
    <source>
        <dbReference type="ARBA" id="ARBA00049966"/>
    </source>
</evidence>
<gene>
    <name evidence="18" type="ORF">HMPREF0044_0501</name>
</gene>
<keyword evidence="2" id="KW-0328">Glycosyltransferase</keyword>
<evidence type="ECO:0000256" key="3">
    <source>
        <dbReference type="ARBA" id="ARBA00022679"/>
    </source>
</evidence>
<dbReference type="InterPro" id="IPR001182">
    <property type="entry name" value="FtsW/RodA"/>
</dbReference>
<evidence type="ECO:0000256" key="10">
    <source>
        <dbReference type="ARBA" id="ARBA00033270"/>
    </source>
</evidence>
<dbReference type="AlphaFoldDB" id="C0VZB1"/>
<dbReference type="EMBL" id="ACFG01000006">
    <property type="protein sequence ID" value="EEH64212.1"/>
    <property type="molecule type" value="Genomic_DNA"/>
</dbReference>
<dbReference type="PANTHER" id="PTHR30474">
    <property type="entry name" value="CELL CYCLE PROTEIN"/>
    <property type="match status" value="1"/>
</dbReference>
<evidence type="ECO:0000256" key="15">
    <source>
        <dbReference type="ARBA" id="ARBA00049902"/>
    </source>
</evidence>
<comment type="catalytic activity">
    <reaction evidence="15">
        <text>[GlcNAc-(1-&gt;4)-Mur2Ac(oyl-L-Ala-gamma-D-Glu-L-Lys-D-Ala-D-Ala)](n)-di-trans,octa-cis-undecaprenyl diphosphate + beta-D-GlcNAc-(1-&gt;4)-Mur2Ac(oyl-L-Ala-gamma-D-Glu-L-Lys-D-Ala-D-Ala)-di-trans,octa-cis-undecaprenyl diphosphate = [GlcNAc-(1-&gt;4)-Mur2Ac(oyl-L-Ala-gamma-D-Glu-L-Lys-D-Ala-D-Ala)](n+1)-di-trans,octa-cis-undecaprenyl diphosphate + di-trans,octa-cis-undecaprenyl diphosphate + H(+)</text>
        <dbReference type="Rhea" id="RHEA:23708"/>
        <dbReference type="Rhea" id="RHEA-COMP:9602"/>
        <dbReference type="Rhea" id="RHEA-COMP:9603"/>
        <dbReference type="ChEBI" id="CHEBI:15378"/>
        <dbReference type="ChEBI" id="CHEBI:58405"/>
        <dbReference type="ChEBI" id="CHEBI:60033"/>
        <dbReference type="ChEBI" id="CHEBI:78435"/>
        <dbReference type="EC" id="2.4.99.28"/>
    </reaction>
</comment>
<feature type="transmembrane region" description="Helical" evidence="17">
    <location>
        <begin position="334"/>
        <end position="356"/>
    </location>
</feature>
<dbReference type="OrthoDB" id="9768187at2"/>
<dbReference type="GO" id="GO:0009252">
    <property type="term" value="P:peptidoglycan biosynthetic process"/>
    <property type="evidence" value="ECO:0007669"/>
    <property type="project" value="UniProtKB-KW"/>
</dbReference>
<organism evidence="18 19">
    <name type="scientific">Gleimia coleocanis DSM 15436</name>
    <dbReference type="NCBI Taxonomy" id="525245"/>
    <lineage>
        <taxon>Bacteria</taxon>
        <taxon>Bacillati</taxon>
        <taxon>Actinomycetota</taxon>
        <taxon>Actinomycetes</taxon>
        <taxon>Actinomycetales</taxon>
        <taxon>Actinomycetaceae</taxon>
        <taxon>Gleimia</taxon>
    </lineage>
</organism>
<dbReference type="STRING" id="525245.HMPREF0044_0501"/>
<keyword evidence="3" id="KW-0808">Transferase</keyword>
<evidence type="ECO:0000256" key="12">
    <source>
        <dbReference type="ARBA" id="ARBA00041185"/>
    </source>
</evidence>
<sequence length="411" mass="43949">MTFLETAQRKLKQLAKRVPKIKLDLDPNPSAVTIYYIILIASFVLIAAGLIMVFSASTIRAISAGESPYAAYLKNLGIMIIGVLLMIFVSRISVTWLKKSAVLLLGISLTLQSLIFTGLAVSEGGNTNWVKIPGVPFLFQPSETLKLTLAVYLAWAFSTQLKNRRDLKALGLWIGLPVVASLAMIMWGSDLGTTMIIATMVLGMLMVAGIPSKYYVYTGATAVFLVTLAVASKPSRLERIISVIPGQGPERNLAAPEQIDHALWALGSGGLSGVGPGASKEKWNYLAAAHTDFIFAVLGEELGFFGAISIILAFACLLYGIYRLALSQTTVFERLVVTGMFSWIGAQTLVNLGAVVNLTPIIGVPLPLISTGGTAFLATTFCLGVVLSIARQNVGDGHSFGIRGIFRSFLS</sequence>
<feature type="transmembrane region" description="Helical" evidence="17">
    <location>
        <begin position="167"/>
        <end position="185"/>
    </location>
</feature>
<dbReference type="PANTHER" id="PTHR30474:SF2">
    <property type="entry name" value="PEPTIDOGLYCAN GLYCOSYLTRANSFERASE FTSW-RELATED"/>
    <property type="match status" value="1"/>
</dbReference>
<name>C0VZB1_9ACTO</name>
<feature type="transmembrane region" description="Helical" evidence="17">
    <location>
        <begin position="134"/>
        <end position="155"/>
    </location>
</feature>
<comment type="subcellular location">
    <subcellularLocation>
        <location evidence="1">Membrane</location>
        <topology evidence="1">Multi-pass membrane protein</topology>
    </subcellularLocation>
</comment>
<feature type="transmembrane region" description="Helical" evidence="17">
    <location>
        <begin position="69"/>
        <end position="89"/>
    </location>
</feature>
<dbReference type="GO" id="GO:0032153">
    <property type="term" value="C:cell division site"/>
    <property type="evidence" value="ECO:0007669"/>
    <property type="project" value="TreeGrafter"/>
</dbReference>
<evidence type="ECO:0000256" key="14">
    <source>
        <dbReference type="ARBA" id="ARBA00044770"/>
    </source>
</evidence>
<dbReference type="GO" id="GO:0008360">
    <property type="term" value="P:regulation of cell shape"/>
    <property type="evidence" value="ECO:0007669"/>
    <property type="project" value="UniProtKB-KW"/>
</dbReference>
<feature type="transmembrane region" description="Helical" evidence="17">
    <location>
        <begin position="101"/>
        <end position="122"/>
    </location>
</feature>
<evidence type="ECO:0000256" key="4">
    <source>
        <dbReference type="ARBA" id="ARBA00022692"/>
    </source>
</evidence>
<keyword evidence="4 17" id="KW-0812">Transmembrane</keyword>
<accession>C0VZB1</accession>
<evidence type="ECO:0000313" key="18">
    <source>
        <dbReference type="EMBL" id="EEH64212.1"/>
    </source>
</evidence>
<keyword evidence="5" id="KW-0133">Cell shape</keyword>
<keyword evidence="8 17" id="KW-0472">Membrane</keyword>
<dbReference type="RefSeq" id="WP_006547498.1">
    <property type="nucleotide sequence ID" value="NZ_DS999546.1"/>
</dbReference>
<proteinExistence type="inferred from homology"/>
<feature type="transmembrane region" description="Helical" evidence="17">
    <location>
        <begin position="191"/>
        <end position="207"/>
    </location>
</feature>
<dbReference type="EC" id="2.4.99.28" evidence="14"/>
<dbReference type="HOGENOM" id="CLU_029243_0_2_11"/>
<keyword evidence="7 17" id="KW-1133">Transmembrane helix</keyword>
<dbReference type="eggNOG" id="COG0772">
    <property type="taxonomic scope" value="Bacteria"/>
</dbReference>
<dbReference type="GO" id="GO:0008955">
    <property type="term" value="F:peptidoglycan glycosyltransferase activity"/>
    <property type="evidence" value="ECO:0007669"/>
    <property type="project" value="UniProtKB-EC"/>
</dbReference>
<evidence type="ECO:0000256" key="2">
    <source>
        <dbReference type="ARBA" id="ARBA00022676"/>
    </source>
</evidence>
<evidence type="ECO:0000256" key="5">
    <source>
        <dbReference type="ARBA" id="ARBA00022960"/>
    </source>
</evidence>
<evidence type="ECO:0000256" key="17">
    <source>
        <dbReference type="SAM" id="Phobius"/>
    </source>
</evidence>
<comment type="similarity">
    <text evidence="11">Belongs to the SEDS family. FtsW subfamily.</text>
</comment>
<evidence type="ECO:0000256" key="8">
    <source>
        <dbReference type="ARBA" id="ARBA00023136"/>
    </source>
</evidence>
<comment type="function">
    <text evidence="16">Peptidoglycan polymerase that is essential for cell division.</text>
</comment>